<dbReference type="AlphaFoldDB" id="A0AA88Y5N0"/>
<dbReference type="Pfam" id="PF00005">
    <property type="entry name" value="ABC_tran"/>
    <property type="match status" value="1"/>
</dbReference>
<comment type="subcellular location">
    <subcellularLocation>
        <location evidence="1">Membrane</location>
        <topology evidence="1">Multi-pass membrane protein</topology>
    </subcellularLocation>
</comment>
<keyword evidence="3" id="KW-0813">Transport</keyword>
<feature type="transmembrane region" description="Helical" evidence="7">
    <location>
        <begin position="166"/>
        <end position="188"/>
    </location>
</feature>
<feature type="domain" description="ABC transporter" evidence="8">
    <location>
        <begin position="25"/>
        <end position="257"/>
    </location>
</feature>
<dbReference type="GO" id="GO:0140359">
    <property type="term" value="F:ABC-type transporter activity"/>
    <property type="evidence" value="ECO:0007669"/>
    <property type="project" value="InterPro"/>
</dbReference>
<feature type="transmembrane region" description="Helical" evidence="7">
    <location>
        <begin position="208"/>
        <end position="231"/>
    </location>
</feature>
<dbReference type="SUPFAM" id="SSF52540">
    <property type="entry name" value="P-loop containing nucleoside triphosphate hydrolases"/>
    <property type="match status" value="1"/>
</dbReference>
<keyword evidence="6 7" id="KW-0472">Membrane</keyword>
<keyword evidence="5 7" id="KW-1133">Transmembrane helix</keyword>
<dbReference type="EMBL" id="VSWD01000007">
    <property type="protein sequence ID" value="KAK3098573.1"/>
    <property type="molecule type" value="Genomic_DNA"/>
</dbReference>
<keyword evidence="10" id="KW-1185">Reference proteome</keyword>
<evidence type="ECO:0000256" key="2">
    <source>
        <dbReference type="ARBA" id="ARBA00005814"/>
    </source>
</evidence>
<dbReference type="Pfam" id="PF01061">
    <property type="entry name" value="ABC2_membrane"/>
    <property type="match status" value="1"/>
</dbReference>
<dbReference type="GO" id="GO:0016887">
    <property type="term" value="F:ATP hydrolysis activity"/>
    <property type="evidence" value="ECO:0007669"/>
    <property type="project" value="InterPro"/>
</dbReference>
<evidence type="ECO:0000256" key="4">
    <source>
        <dbReference type="ARBA" id="ARBA00022692"/>
    </source>
</evidence>
<dbReference type="GO" id="GO:0016020">
    <property type="term" value="C:membrane"/>
    <property type="evidence" value="ECO:0007669"/>
    <property type="project" value="UniProtKB-SubCell"/>
</dbReference>
<dbReference type="InterPro" id="IPR050352">
    <property type="entry name" value="ABCG_transporters"/>
</dbReference>
<accession>A0AA88Y5N0</accession>
<evidence type="ECO:0000256" key="7">
    <source>
        <dbReference type="SAM" id="Phobius"/>
    </source>
</evidence>
<dbReference type="InterPro" id="IPR027417">
    <property type="entry name" value="P-loop_NTPase"/>
</dbReference>
<name>A0AA88Y5N0_PINIB</name>
<evidence type="ECO:0000256" key="3">
    <source>
        <dbReference type="ARBA" id="ARBA00022448"/>
    </source>
</evidence>
<dbReference type="InterPro" id="IPR003439">
    <property type="entry name" value="ABC_transporter-like_ATP-bd"/>
</dbReference>
<dbReference type="PANTHER" id="PTHR48041:SF139">
    <property type="entry name" value="PROTEIN SCARLET"/>
    <property type="match status" value="1"/>
</dbReference>
<dbReference type="PANTHER" id="PTHR48041">
    <property type="entry name" value="ABC TRANSPORTER G FAMILY MEMBER 28"/>
    <property type="match status" value="1"/>
</dbReference>
<comment type="caution">
    <text evidence="9">The sequence shown here is derived from an EMBL/GenBank/DDBJ whole genome shotgun (WGS) entry which is preliminary data.</text>
</comment>
<protein>
    <recommendedName>
        <fullName evidence="8">ABC transporter domain-containing protein</fullName>
    </recommendedName>
</protein>
<evidence type="ECO:0000256" key="6">
    <source>
        <dbReference type="ARBA" id="ARBA00023136"/>
    </source>
</evidence>
<feature type="transmembrane region" description="Helical" evidence="7">
    <location>
        <begin position="430"/>
        <end position="451"/>
    </location>
</feature>
<dbReference type="Gene3D" id="3.40.50.300">
    <property type="entry name" value="P-loop containing nucleotide triphosphate hydrolases"/>
    <property type="match status" value="1"/>
</dbReference>
<dbReference type="GO" id="GO:0005524">
    <property type="term" value="F:ATP binding"/>
    <property type="evidence" value="ECO:0007669"/>
    <property type="project" value="InterPro"/>
</dbReference>
<dbReference type="Proteomes" id="UP001186944">
    <property type="component" value="Unassembled WGS sequence"/>
</dbReference>
<evidence type="ECO:0000259" key="8">
    <source>
        <dbReference type="PROSITE" id="PS50893"/>
    </source>
</evidence>
<organism evidence="9 10">
    <name type="scientific">Pinctada imbricata</name>
    <name type="common">Atlantic pearl-oyster</name>
    <name type="synonym">Pinctada martensii</name>
    <dbReference type="NCBI Taxonomy" id="66713"/>
    <lineage>
        <taxon>Eukaryota</taxon>
        <taxon>Metazoa</taxon>
        <taxon>Spiralia</taxon>
        <taxon>Lophotrochozoa</taxon>
        <taxon>Mollusca</taxon>
        <taxon>Bivalvia</taxon>
        <taxon>Autobranchia</taxon>
        <taxon>Pteriomorphia</taxon>
        <taxon>Pterioida</taxon>
        <taxon>Pterioidea</taxon>
        <taxon>Pteriidae</taxon>
        <taxon>Pinctada</taxon>
    </lineage>
</organism>
<reference evidence="9" key="1">
    <citation type="submission" date="2019-08" db="EMBL/GenBank/DDBJ databases">
        <title>The improved chromosome-level genome for the pearl oyster Pinctada fucata martensii using PacBio sequencing and Hi-C.</title>
        <authorList>
            <person name="Zheng Z."/>
        </authorList>
    </citation>
    <scope>NUCLEOTIDE SEQUENCE</scope>
    <source>
        <strain evidence="9">ZZ-2019</strain>
        <tissue evidence="9">Adductor muscle</tissue>
    </source>
</reference>
<gene>
    <name evidence="9" type="ORF">FSP39_020790</name>
</gene>
<comment type="similarity">
    <text evidence="2">Belongs to the ABC transporter superfamily. ABCG family. Eye pigment precursor importer (TC 3.A.1.204) subfamily.</text>
</comment>
<evidence type="ECO:0000256" key="1">
    <source>
        <dbReference type="ARBA" id="ARBA00004141"/>
    </source>
</evidence>
<feature type="transmembrane region" description="Helical" evidence="7">
    <location>
        <begin position="527"/>
        <end position="549"/>
    </location>
</feature>
<dbReference type="InterPro" id="IPR013525">
    <property type="entry name" value="ABC2_TM"/>
</dbReference>
<evidence type="ECO:0000256" key="5">
    <source>
        <dbReference type="ARBA" id="ARBA00022989"/>
    </source>
</evidence>
<feature type="transmembrane region" description="Helical" evidence="7">
    <location>
        <begin position="401"/>
        <end position="423"/>
    </location>
</feature>
<evidence type="ECO:0000313" key="10">
    <source>
        <dbReference type="Proteomes" id="UP001186944"/>
    </source>
</evidence>
<dbReference type="PROSITE" id="PS50893">
    <property type="entry name" value="ABC_TRANSPORTER_2"/>
    <property type="match status" value="1"/>
</dbReference>
<keyword evidence="4 7" id="KW-0812">Transmembrane</keyword>
<evidence type="ECO:0000313" key="9">
    <source>
        <dbReference type="EMBL" id="KAK3098573.1"/>
    </source>
</evidence>
<sequence length="555" mass="62544">MMELEIEMPKIESREEEDDFDFKRSRRENVLYFDFDREDEGEKTNVCGIAKAGQIFCVMGPPGSGKTSLLKTINGNTDDLLGTISLSGMSRRDTVLQTQFVPDSDLLLPTLTAEEAIMSAVRLNMNSLRLETQLKFLIYSVVSEFGIDGILKRVVHTLSPAEKRKLNIAIAVMMNPTVLIEPIFNYGLSDALCILQTLKRLADNRKMIVIISLSPVPSILYSLCSTFMFMYRGQTVFHGTISDMKDFLEPLDKTRNINYSHVDQFYGILTDIATKSKSILFDRLMDGATRSRNEVYRRIKLLSRWYTDIDDEDSREIIRVRPEMYSVNNPKETLISNGDGHFTSYYVSDELAVIIPEIKNNTYGVLTFCISKTISDIPLTVLQPVVFLTVIYWVANLHGLYSYLGSIGVLIINIVATQSLGLVIGSLFMLPWNVTVMALTLLSMMLLGGAFNTPPAWIRWTKYLSIFDYGVDAFAVLEFQNAESIVCSSGSIYPPCILAQNSSLSSIHELPSDSVLTMLGITWGVEVYTGVLCAITVILRVIWFFILHWKATRSY</sequence>
<proteinExistence type="inferred from homology"/>